<dbReference type="InterPro" id="IPR001972">
    <property type="entry name" value="Stomatin_HflK_fam"/>
</dbReference>
<keyword evidence="3" id="KW-0812">Transmembrane</keyword>
<comment type="caution">
    <text evidence="5">The sequence shown here is derived from an EMBL/GenBank/DDBJ whole genome shotgun (WGS) entry which is preliminary data.</text>
</comment>
<comment type="similarity">
    <text evidence="2">Belongs to the band 7/mec-2 family.</text>
</comment>
<evidence type="ECO:0000256" key="3">
    <source>
        <dbReference type="SAM" id="Phobius"/>
    </source>
</evidence>
<reference evidence="5 6" key="1">
    <citation type="submission" date="2010-10" db="EMBL/GenBank/DDBJ databases">
        <authorList>
            <consortium name="The Broad Institute Genome Sequencing Platform"/>
            <person name="Ward D."/>
            <person name="Earl A."/>
            <person name="Feldgarden M."/>
            <person name="Young S.K."/>
            <person name="Gargeya S."/>
            <person name="Zeng Q."/>
            <person name="Alvarado L."/>
            <person name="Berlin A."/>
            <person name="Bochicchio J."/>
            <person name="Chapman S.B."/>
            <person name="Chen Z."/>
            <person name="Freedman E."/>
            <person name="Gellesch M."/>
            <person name="Goldberg J."/>
            <person name="Griggs A."/>
            <person name="Gujja S."/>
            <person name="Heilman E."/>
            <person name="Heiman D."/>
            <person name="Howarth C."/>
            <person name="Mehta T."/>
            <person name="Neiman D."/>
            <person name="Pearson M."/>
            <person name="Roberts A."/>
            <person name="Saif S."/>
            <person name="Shea T."/>
            <person name="Shenoy N."/>
            <person name="Sisk P."/>
            <person name="Stolte C."/>
            <person name="Sykes S."/>
            <person name="White J."/>
            <person name="Yandava C."/>
            <person name="Allen-Vercoe E."/>
            <person name="Sibley C."/>
            <person name="Ambrose C.E."/>
            <person name="Strauss J."/>
            <person name="Daigneault M."/>
            <person name="Haas B."/>
            <person name="Nusbaum C."/>
            <person name="Birren B."/>
        </authorList>
    </citation>
    <scope>NUCLEOTIDE SEQUENCE [LARGE SCALE GENOMIC DNA]</scope>
    <source>
        <strain evidence="5 6">3_1_6</strain>
    </source>
</reference>
<keyword evidence="3" id="KW-1133">Transmembrane helix</keyword>
<feature type="transmembrane region" description="Helical" evidence="3">
    <location>
        <begin position="44"/>
        <end position="64"/>
    </location>
</feature>
<comment type="subcellular location">
    <subcellularLocation>
        <location evidence="1">Membrane</location>
        <topology evidence="1">Single-pass membrane protein</topology>
    </subcellularLocation>
</comment>
<gene>
    <name evidence="5" type="ORF">HMPREF0179_03085</name>
</gene>
<reference evidence="5 6" key="2">
    <citation type="submission" date="2013-04" db="EMBL/GenBank/DDBJ databases">
        <title>The Genome Sequence of Bilophila wadsworthia 3_1_6.</title>
        <authorList>
            <consortium name="The Broad Institute Genomics Platform"/>
            <person name="Earl A."/>
            <person name="Ward D."/>
            <person name="Feldgarden M."/>
            <person name="Gevers D."/>
            <person name="Sibley C."/>
            <person name="Strauss J."/>
            <person name="Allen-Vercoe E."/>
            <person name="Walker B."/>
            <person name="Young S."/>
            <person name="Zeng Q."/>
            <person name="Gargeya S."/>
            <person name="Fitzgerald M."/>
            <person name="Haas B."/>
            <person name="Abouelleil A."/>
            <person name="Allen A.W."/>
            <person name="Alvarado L."/>
            <person name="Arachchi H.M."/>
            <person name="Berlin A.M."/>
            <person name="Chapman S.B."/>
            <person name="Gainer-Dewar J."/>
            <person name="Goldberg J."/>
            <person name="Griggs A."/>
            <person name="Gujja S."/>
            <person name="Hansen M."/>
            <person name="Howarth C."/>
            <person name="Imamovic A."/>
            <person name="Ireland A."/>
            <person name="Larimer J."/>
            <person name="McCowan C."/>
            <person name="Murphy C."/>
            <person name="Pearson M."/>
            <person name="Poon T.W."/>
            <person name="Priest M."/>
            <person name="Roberts A."/>
            <person name="Saif S."/>
            <person name="Shea T."/>
            <person name="Sisk P."/>
            <person name="Sykes S."/>
            <person name="Wortman J."/>
            <person name="Nusbaum C."/>
            <person name="Birren B."/>
        </authorList>
    </citation>
    <scope>NUCLEOTIDE SEQUENCE [LARGE SCALE GENOMIC DNA]</scope>
    <source>
        <strain evidence="5 6">3_1_6</strain>
    </source>
</reference>
<dbReference type="Pfam" id="PF01145">
    <property type="entry name" value="Band_7"/>
    <property type="match status" value="1"/>
</dbReference>
<dbReference type="OrthoDB" id="9809197at2"/>
<feature type="domain" description="Band 7" evidence="4">
    <location>
        <begin position="25"/>
        <end position="183"/>
    </location>
</feature>
<dbReference type="InterPro" id="IPR050710">
    <property type="entry name" value="Band7/mec-2_domain"/>
</dbReference>
<dbReference type="FunFam" id="3.30.479.30:FF:000004">
    <property type="entry name" value="Putative membrane protease family, stomatin"/>
    <property type="match status" value="1"/>
</dbReference>
<dbReference type="PANTHER" id="PTHR43327:SF10">
    <property type="entry name" value="STOMATIN-LIKE PROTEIN 2, MITOCHONDRIAL"/>
    <property type="match status" value="1"/>
</dbReference>
<evidence type="ECO:0000313" key="6">
    <source>
        <dbReference type="Proteomes" id="UP000006034"/>
    </source>
</evidence>
<dbReference type="eggNOG" id="COG0330">
    <property type="taxonomic scope" value="Bacteria"/>
</dbReference>
<dbReference type="SUPFAM" id="SSF117892">
    <property type="entry name" value="Band 7/SPFH domain"/>
    <property type="match status" value="1"/>
</dbReference>
<dbReference type="PRINTS" id="PR00721">
    <property type="entry name" value="STOMATIN"/>
</dbReference>
<dbReference type="RefSeq" id="WP_005029508.1">
    <property type="nucleotide sequence ID" value="NZ_KE150238.1"/>
</dbReference>
<organism evidence="5 6">
    <name type="scientific">Bilophila wadsworthia (strain 3_1_6)</name>
    <dbReference type="NCBI Taxonomy" id="563192"/>
    <lineage>
        <taxon>Bacteria</taxon>
        <taxon>Pseudomonadati</taxon>
        <taxon>Thermodesulfobacteriota</taxon>
        <taxon>Desulfovibrionia</taxon>
        <taxon>Desulfovibrionales</taxon>
        <taxon>Desulfovibrionaceae</taxon>
        <taxon>Bilophila</taxon>
    </lineage>
</organism>
<dbReference type="STRING" id="563192.HMPREF0179_03085"/>
<dbReference type="GO" id="GO:0098552">
    <property type="term" value="C:side of membrane"/>
    <property type="evidence" value="ECO:0007669"/>
    <property type="project" value="UniProtKB-ARBA"/>
</dbReference>
<dbReference type="InterPro" id="IPR001107">
    <property type="entry name" value="Band_7"/>
</dbReference>
<protein>
    <recommendedName>
        <fullName evidence="4">Band 7 domain-containing protein</fullName>
    </recommendedName>
</protein>
<dbReference type="EMBL" id="ADCP02000001">
    <property type="protein sequence ID" value="EFV43068.1"/>
    <property type="molecule type" value="Genomic_DNA"/>
</dbReference>
<accession>E5YA67</accession>
<keyword evidence="6" id="KW-1185">Reference proteome</keyword>
<keyword evidence="3" id="KW-0472">Membrane</keyword>
<dbReference type="PANTHER" id="PTHR43327">
    <property type="entry name" value="STOMATIN-LIKE PROTEIN 2, MITOCHONDRIAL"/>
    <property type="match status" value="1"/>
</dbReference>
<dbReference type="GO" id="GO:0005886">
    <property type="term" value="C:plasma membrane"/>
    <property type="evidence" value="ECO:0007669"/>
    <property type="project" value="UniProtKB-ARBA"/>
</dbReference>
<evidence type="ECO:0000313" key="5">
    <source>
        <dbReference type="EMBL" id="EFV43068.1"/>
    </source>
</evidence>
<dbReference type="AlphaFoldDB" id="E5YA67"/>
<dbReference type="GeneID" id="78084521"/>
<dbReference type="CDD" id="cd08829">
    <property type="entry name" value="SPFH_paraslipin"/>
    <property type="match status" value="1"/>
</dbReference>
<dbReference type="Pfam" id="PF16200">
    <property type="entry name" value="Band_7_C"/>
    <property type="match status" value="1"/>
</dbReference>
<dbReference type="Proteomes" id="UP000006034">
    <property type="component" value="Unassembled WGS sequence"/>
</dbReference>
<dbReference type="SMART" id="SM00244">
    <property type="entry name" value="PHB"/>
    <property type="match status" value="1"/>
</dbReference>
<evidence type="ECO:0000259" key="4">
    <source>
        <dbReference type="SMART" id="SM00244"/>
    </source>
</evidence>
<evidence type="ECO:0000256" key="1">
    <source>
        <dbReference type="ARBA" id="ARBA00004167"/>
    </source>
</evidence>
<dbReference type="Gene3D" id="3.30.479.30">
    <property type="entry name" value="Band 7 domain"/>
    <property type="match status" value="1"/>
</dbReference>
<proteinExistence type="inferred from homology"/>
<dbReference type="InterPro" id="IPR032435">
    <property type="entry name" value="STML2-like_C"/>
</dbReference>
<evidence type="ECO:0000256" key="2">
    <source>
        <dbReference type="ARBA" id="ARBA00008164"/>
    </source>
</evidence>
<dbReference type="InterPro" id="IPR036013">
    <property type="entry name" value="Band_7/SPFH_dom_sf"/>
</dbReference>
<sequence length="310" mass="33584">MLDLIGSSLTVFVFLALLVIFVLFKTALVVPNQQAVVVERLGKFHAVLFAGFHILIPFIDAVAYRRSLKEDVLDVPKQTCITKDNVSVDIDGVLYLQVVNPEKSAYGISDYMFGSVQLAQTALRSAIGKLELDRTFEERSTINQEVISALDAATAPWGIKVLRYEIRDITPPSGVMQAMEKQMRAEREKRALIAQSEGEMQARINMAEGAKAAAIAESEGKLQAMKNQAEGDAVLIRAVAQATADGLATVADQMEKPGGTQAANLRVAENYLEQFGKLAKEGNTMILPTDLANISGLVSSLTSVIKQAKA</sequence>
<feature type="transmembrane region" description="Helical" evidence="3">
    <location>
        <begin position="7"/>
        <end position="24"/>
    </location>
</feature>
<name>E5YA67_BILW3</name>
<dbReference type="HOGENOM" id="CLU_024949_2_2_7"/>